<feature type="binding site" evidence="9">
    <location>
        <position position="279"/>
    </location>
    <ligand>
        <name>Zn(2+)</name>
        <dbReference type="ChEBI" id="CHEBI:29105"/>
        <note>catalytic</note>
    </ligand>
</feature>
<keyword evidence="4 9" id="KW-0862">Zinc</keyword>
<evidence type="ECO:0000256" key="4">
    <source>
        <dbReference type="ARBA" id="ARBA00022833"/>
    </source>
</evidence>
<dbReference type="RefSeq" id="WP_058919228.1">
    <property type="nucleotide sequence ID" value="NZ_JBHSQC010000015.1"/>
</dbReference>
<feature type="binding site" evidence="9">
    <location>
        <position position="17"/>
    </location>
    <ligand>
        <name>substrate</name>
    </ligand>
</feature>
<comment type="similarity">
    <text evidence="9">Belongs to the metallo-dependent hydrolases superfamily. Adenosine and AMP deaminases family. Adenosine deaminase subfamily.</text>
</comment>
<feature type="binding site" evidence="9">
    <location>
        <position position="199"/>
    </location>
    <ligand>
        <name>Zn(2+)</name>
        <dbReference type="ChEBI" id="CHEBI:29105"/>
        <note>catalytic</note>
    </ligand>
</feature>
<evidence type="ECO:0000256" key="6">
    <source>
        <dbReference type="ARBA" id="ARBA00031852"/>
    </source>
</evidence>
<keyword evidence="5 9" id="KW-0546">Nucleotide metabolism</keyword>
<feature type="binding site" evidence="9">
    <location>
        <position position="17"/>
    </location>
    <ligand>
        <name>Zn(2+)</name>
        <dbReference type="ChEBI" id="CHEBI:29105"/>
        <note>catalytic</note>
    </ligand>
</feature>
<sequence>MQHAILKKLPKIELHCHLDGSIRPATLRKIAEEQGYPLPSGEQELKQLLQAPEECKNLEEYLTCFDPVLDCLQTEKALETAAYDVVEQAAEENILYIEIRYAPLLSTRNGLSCDAVIEAILKGLAKAEKNFHVKSNLLLCGMRGDSLADNLSVVEAARTFLKKGVAGIDLAGNEKDYPPAEFEDFFQLGEKYAIPITTHAGECGCAQNVRDSILLGAVRIGHGIAVKDSLETIQFCIDKNVLLEICPTSNLQTKTVNSWEDYPFRKFIDAGLKVSINTDNRTVSNTTLTDEYLLLHNHFGLDYALMQKINLDALAYAFTDEQTKSQLAARISSGYLPQLMSEAAST</sequence>
<keyword evidence="12" id="KW-1185">Reference proteome</keyword>
<dbReference type="GO" id="GO:0016787">
    <property type="term" value="F:hydrolase activity"/>
    <property type="evidence" value="ECO:0007669"/>
    <property type="project" value="UniProtKB-KW"/>
</dbReference>
<comment type="caution">
    <text evidence="11">The sequence shown here is derived from an EMBL/GenBank/DDBJ whole genome shotgun (WGS) entry which is preliminary data.</text>
</comment>
<evidence type="ECO:0000256" key="3">
    <source>
        <dbReference type="ARBA" id="ARBA00022801"/>
    </source>
</evidence>
<comment type="caution">
    <text evidence="9">Lacks conserved residue(s) required for the propagation of feature annotation.</text>
</comment>
<dbReference type="Gene3D" id="3.20.20.140">
    <property type="entry name" value="Metal-dependent hydrolases"/>
    <property type="match status" value="1"/>
</dbReference>
<dbReference type="EMBL" id="JBHUFF010000008">
    <property type="protein sequence ID" value="MFD1798825.1"/>
    <property type="molecule type" value="Genomic_DNA"/>
</dbReference>
<evidence type="ECO:0000256" key="2">
    <source>
        <dbReference type="ARBA" id="ARBA00022723"/>
    </source>
</evidence>
<keyword evidence="3 9" id="KW-0378">Hydrolase</keyword>
<protein>
    <recommendedName>
        <fullName evidence="1 9">Adenosine deaminase</fullName>
        <ecNumber evidence="1 9">3.5.4.4</ecNumber>
    </recommendedName>
    <alternativeName>
        <fullName evidence="6 9">Adenosine aminohydrolase</fullName>
    </alternativeName>
</protein>
<dbReference type="InterPro" id="IPR006330">
    <property type="entry name" value="Ado/ade_deaminase"/>
</dbReference>
<dbReference type="SUPFAM" id="SSF51556">
    <property type="entry name" value="Metallo-dependent hydrolases"/>
    <property type="match status" value="1"/>
</dbReference>
<evidence type="ECO:0000256" key="8">
    <source>
        <dbReference type="ARBA" id="ARBA00049213"/>
    </source>
</evidence>
<comment type="function">
    <text evidence="9">Catalyzes the hydrolytic deamination of adenosine and 2-deoxyadenosine.</text>
</comment>
<dbReference type="HAMAP" id="MF_00540">
    <property type="entry name" value="A_deaminase"/>
    <property type="match status" value="1"/>
</dbReference>
<evidence type="ECO:0000259" key="10">
    <source>
        <dbReference type="Pfam" id="PF00962"/>
    </source>
</evidence>
<accession>A0ABW4NL00</accession>
<evidence type="ECO:0000256" key="5">
    <source>
        <dbReference type="ARBA" id="ARBA00023080"/>
    </source>
</evidence>
<reference evidence="12" key="1">
    <citation type="journal article" date="2019" name="Int. J. Syst. Evol. Microbiol.">
        <title>The Global Catalogue of Microorganisms (GCM) 10K type strain sequencing project: providing services to taxonomists for standard genome sequencing and annotation.</title>
        <authorList>
            <consortium name="The Broad Institute Genomics Platform"/>
            <consortium name="The Broad Institute Genome Sequencing Center for Infectious Disease"/>
            <person name="Wu L."/>
            <person name="Ma J."/>
        </authorList>
    </citation>
    <scope>NUCLEOTIDE SEQUENCE [LARGE SCALE GENOMIC DNA]</scope>
    <source>
        <strain evidence="12">KCTC 42143</strain>
    </source>
</reference>
<dbReference type="InterPro" id="IPR032466">
    <property type="entry name" value="Metal_Hydrolase"/>
</dbReference>
<comment type="catalytic activity">
    <reaction evidence="7">
        <text>adenosine + H2O + H(+) = inosine + NH4(+)</text>
        <dbReference type="Rhea" id="RHEA:24408"/>
        <dbReference type="ChEBI" id="CHEBI:15377"/>
        <dbReference type="ChEBI" id="CHEBI:15378"/>
        <dbReference type="ChEBI" id="CHEBI:16335"/>
        <dbReference type="ChEBI" id="CHEBI:17596"/>
        <dbReference type="ChEBI" id="CHEBI:28938"/>
        <dbReference type="EC" id="3.5.4.4"/>
    </reaction>
    <physiologicalReaction direction="left-to-right" evidence="7">
        <dbReference type="Rhea" id="RHEA:24409"/>
    </physiologicalReaction>
</comment>
<feature type="site" description="Important for catalytic activity" evidence="9">
    <location>
        <position position="222"/>
    </location>
</feature>
<dbReference type="PANTHER" id="PTHR11409:SF43">
    <property type="entry name" value="ADENOSINE DEAMINASE"/>
    <property type="match status" value="1"/>
</dbReference>
<evidence type="ECO:0000256" key="9">
    <source>
        <dbReference type="HAMAP-Rule" id="MF_00540"/>
    </source>
</evidence>
<dbReference type="CDD" id="cd01320">
    <property type="entry name" value="ADA"/>
    <property type="match status" value="1"/>
</dbReference>
<dbReference type="InterPro" id="IPR001365">
    <property type="entry name" value="A_deaminase_dom"/>
</dbReference>
<feature type="domain" description="Adenosine deaminase" evidence="10">
    <location>
        <begin position="10"/>
        <end position="331"/>
    </location>
</feature>
<dbReference type="PANTHER" id="PTHR11409">
    <property type="entry name" value="ADENOSINE DEAMINASE"/>
    <property type="match status" value="1"/>
</dbReference>
<dbReference type="EC" id="3.5.4.4" evidence="1 9"/>
<dbReference type="InterPro" id="IPR028893">
    <property type="entry name" value="A_deaminase"/>
</dbReference>
<evidence type="ECO:0000313" key="12">
    <source>
        <dbReference type="Proteomes" id="UP001597285"/>
    </source>
</evidence>
<proteinExistence type="inferred from homology"/>
<evidence type="ECO:0000313" key="11">
    <source>
        <dbReference type="EMBL" id="MFD1798825.1"/>
    </source>
</evidence>
<gene>
    <name evidence="9 11" type="primary">add</name>
    <name evidence="11" type="ORF">ACFSBK_02985</name>
</gene>
<evidence type="ECO:0000256" key="7">
    <source>
        <dbReference type="ARBA" id="ARBA00047989"/>
    </source>
</evidence>
<keyword evidence="2 9" id="KW-0479">Metal-binding</keyword>
<evidence type="ECO:0000256" key="1">
    <source>
        <dbReference type="ARBA" id="ARBA00012784"/>
    </source>
</evidence>
<dbReference type="Pfam" id="PF00962">
    <property type="entry name" value="A_deaminase"/>
    <property type="match status" value="1"/>
</dbReference>
<dbReference type="NCBIfam" id="TIGR01430">
    <property type="entry name" value="aden_deam"/>
    <property type="match status" value="1"/>
</dbReference>
<comment type="cofactor">
    <cofactor evidence="9">
        <name>Zn(2+)</name>
        <dbReference type="ChEBI" id="CHEBI:29105"/>
    </cofactor>
    <text evidence="9">Binds 1 zinc ion per subunit.</text>
</comment>
<name>A0ABW4NL00_9LACT</name>
<dbReference type="Proteomes" id="UP001597285">
    <property type="component" value="Unassembled WGS sequence"/>
</dbReference>
<comment type="catalytic activity">
    <reaction evidence="8">
        <text>2'-deoxyadenosine + H2O + H(+) = 2'-deoxyinosine + NH4(+)</text>
        <dbReference type="Rhea" id="RHEA:28190"/>
        <dbReference type="ChEBI" id="CHEBI:15377"/>
        <dbReference type="ChEBI" id="CHEBI:15378"/>
        <dbReference type="ChEBI" id="CHEBI:17256"/>
        <dbReference type="ChEBI" id="CHEBI:28938"/>
        <dbReference type="ChEBI" id="CHEBI:28997"/>
        <dbReference type="EC" id="3.5.4.4"/>
    </reaction>
    <physiologicalReaction direction="left-to-right" evidence="8">
        <dbReference type="Rhea" id="RHEA:28191"/>
    </physiologicalReaction>
</comment>
<feature type="active site" description="Proton donor" evidence="9">
    <location>
        <position position="202"/>
    </location>
</feature>
<feature type="binding site" evidence="9">
    <location>
        <position position="19"/>
    </location>
    <ligand>
        <name>substrate</name>
    </ligand>
</feature>
<organism evidence="11 12">
    <name type="scientific">Carnobacterium antarcticum</name>
    <dbReference type="NCBI Taxonomy" id="2126436"/>
    <lineage>
        <taxon>Bacteria</taxon>
        <taxon>Bacillati</taxon>
        <taxon>Bacillota</taxon>
        <taxon>Bacilli</taxon>
        <taxon>Lactobacillales</taxon>
        <taxon>Carnobacteriaceae</taxon>
        <taxon>Carnobacterium</taxon>
    </lineage>
</organism>
<feature type="binding site" evidence="9">
    <location>
        <position position="172"/>
    </location>
    <ligand>
        <name>substrate</name>
    </ligand>
</feature>
<feature type="binding site" evidence="9">
    <location>
        <position position="15"/>
    </location>
    <ligand>
        <name>Zn(2+)</name>
        <dbReference type="ChEBI" id="CHEBI:29105"/>
        <note>catalytic</note>
    </ligand>
</feature>